<dbReference type="EMBL" id="LT907978">
    <property type="protein sequence ID" value="SOB70943.1"/>
    <property type="molecule type" value="Genomic_DNA"/>
</dbReference>
<reference evidence="2" key="1">
    <citation type="submission" date="2017-09" db="EMBL/GenBank/DDBJ databases">
        <authorList>
            <person name="Shetty A S."/>
        </authorList>
    </citation>
    <scope>NUCLEOTIDE SEQUENCE [LARGE SCALE GENOMIC DNA]</scope>
</reference>
<gene>
    <name evidence="1" type="ORF">EHLA_0175</name>
</gene>
<dbReference type="KEGG" id="ehl:EHLA_0175"/>
<organism evidence="1 2">
    <name type="scientific">Anaerobutyricum hallii</name>
    <dbReference type="NCBI Taxonomy" id="39488"/>
    <lineage>
        <taxon>Bacteria</taxon>
        <taxon>Bacillati</taxon>
        <taxon>Bacillota</taxon>
        <taxon>Clostridia</taxon>
        <taxon>Lachnospirales</taxon>
        <taxon>Lachnospiraceae</taxon>
        <taxon>Anaerobutyricum</taxon>
    </lineage>
</organism>
<dbReference type="RefSeq" id="WP_096238958.1">
    <property type="nucleotide sequence ID" value="NZ_LT907978.1"/>
</dbReference>
<keyword evidence="2" id="KW-1185">Reference proteome</keyword>
<proteinExistence type="predicted"/>
<name>A0A285PMT6_9FIRM</name>
<sequence>MIYVDIFVAGVGKWYEFRCEETEIVKNIIKEIYHTVMNIEFTTCTKLEEKNLERGKERIKEENLYLACIESKVVLNPNVRLEECVVNNGNRLILFDRCDL</sequence>
<evidence type="ECO:0000313" key="1">
    <source>
        <dbReference type="EMBL" id="SOB70943.1"/>
    </source>
</evidence>
<dbReference type="Proteomes" id="UP000217549">
    <property type="component" value="Chromosome I"/>
</dbReference>
<evidence type="ECO:0000313" key="2">
    <source>
        <dbReference type="Proteomes" id="UP000217549"/>
    </source>
</evidence>
<dbReference type="AlphaFoldDB" id="A0A285PMT6"/>
<accession>A0A285PMT6</accession>
<protein>
    <submittedName>
        <fullName evidence="1">Uncharacterized protein</fullName>
    </submittedName>
</protein>